<evidence type="ECO:0000313" key="1">
    <source>
        <dbReference type="EMBL" id="TFK11761.1"/>
    </source>
</evidence>
<sequence>MELSKDPNPPLPEKKKQVFHWLQRDQDLSLNFHWFALIFALDLCKTFQKTNMQNEMIWGVGVGAGITICKVVLSQSDLKHSATWDEATYWLTKILISNSARHYHRERNVANNIFSQIL</sequence>
<dbReference type="AlphaFoldDB" id="A0A4D9EK43"/>
<organism evidence="1 2">
    <name type="scientific">Platysternon megacephalum</name>
    <name type="common">big-headed turtle</name>
    <dbReference type="NCBI Taxonomy" id="55544"/>
    <lineage>
        <taxon>Eukaryota</taxon>
        <taxon>Metazoa</taxon>
        <taxon>Chordata</taxon>
        <taxon>Craniata</taxon>
        <taxon>Vertebrata</taxon>
        <taxon>Euteleostomi</taxon>
        <taxon>Archelosauria</taxon>
        <taxon>Testudinata</taxon>
        <taxon>Testudines</taxon>
        <taxon>Cryptodira</taxon>
        <taxon>Durocryptodira</taxon>
        <taxon>Testudinoidea</taxon>
        <taxon>Platysternidae</taxon>
        <taxon>Platysternon</taxon>
    </lineage>
</organism>
<accession>A0A4D9EK43</accession>
<evidence type="ECO:0000313" key="2">
    <source>
        <dbReference type="Proteomes" id="UP000297703"/>
    </source>
</evidence>
<comment type="caution">
    <text evidence="1">The sequence shown here is derived from an EMBL/GenBank/DDBJ whole genome shotgun (WGS) entry which is preliminary data.</text>
</comment>
<gene>
    <name evidence="1" type="ORF">DR999_PMT04942</name>
</gene>
<reference evidence="1 2" key="2">
    <citation type="submission" date="2019-04" db="EMBL/GenBank/DDBJ databases">
        <title>The genome sequence of big-headed turtle.</title>
        <authorList>
            <person name="Gong S."/>
        </authorList>
    </citation>
    <scope>NUCLEOTIDE SEQUENCE [LARGE SCALE GENOMIC DNA]</scope>
    <source>
        <strain evidence="1">DO16091913</strain>
        <tissue evidence="1">Muscle</tissue>
    </source>
</reference>
<proteinExistence type="predicted"/>
<protein>
    <submittedName>
        <fullName evidence="1">High affinity cAMP-specific 3',5'-cyclic phosphodiesterase 7A</fullName>
    </submittedName>
</protein>
<reference evidence="1 2" key="1">
    <citation type="submission" date="2019-04" db="EMBL/GenBank/DDBJ databases">
        <title>Draft genome of the big-headed turtle Platysternon megacephalum.</title>
        <authorList>
            <person name="Gong S."/>
        </authorList>
    </citation>
    <scope>NUCLEOTIDE SEQUENCE [LARGE SCALE GENOMIC DNA]</scope>
    <source>
        <strain evidence="1">DO16091913</strain>
        <tissue evidence="1">Muscle</tissue>
    </source>
</reference>
<keyword evidence="2" id="KW-1185">Reference proteome</keyword>
<dbReference type="Proteomes" id="UP000297703">
    <property type="component" value="Unassembled WGS sequence"/>
</dbReference>
<dbReference type="EMBL" id="QXTE01000028">
    <property type="protein sequence ID" value="TFK11761.1"/>
    <property type="molecule type" value="Genomic_DNA"/>
</dbReference>
<name>A0A4D9EK43_9SAUR</name>